<gene>
    <name evidence="1" type="ORF">METZ01_LOCUS75326</name>
</gene>
<dbReference type="EMBL" id="UINC01005619">
    <property type="protein sequence ID" value="SVA22472.1"/>
    <property type="molecule type" value="Genomic_DNA"/>
</dbReference>
<feature type="non-terminal residue" evidence="1">
    <location>
        <position position="50"/>
    </location>
</feature>
<evidence type="ECO:0000313" key="1">
    <source>
        <dbReference type="EMBL" id="SVA22472.1"/>
    </source>
</evidence>
<accession>A0A381U2L0</accession>
<organism evidence="1">
    <name type="scientific">marine metagenome</name>
    <dbReference type="NCBI Taxonomy" id="408172"/>
    <lineage>
        <taxon>unclassified sequences</taxon>
        <taxon>metagenomes</taxon>
        <taxon>ecological metagenomes</taxon>
    </lineage>
</organism>
<dbReference type="AlphaFoldDB" id="A0A381U2L0"/>
<reference evidence="1" key="1">
    <citation type="submission" date="2018-05" db="EMBL/GenBank/DDBJ databases">
        <authorList>
            <person name="Lanie J.A."/>
            <person name="Ng W.-L."/>
            <person name="Kazmierczak K.M."/>
            <person name="Andrzejewski T.M."/>
            <person name="Davidsen T.M."/>
            <person name="Wayne K.J."/>
            <person name="Tettelin H."/>
            <person name="Glass J.I."/>
            <person name="Rusch D."/>
            <person name="Podicherti R."/>
            <person name="Tsui H.-C.T."/>
            <person name="Winkler M.E."/>
        </authorList>
    </citation>
    <scope>NUCLEOTIDE SEQUENCE</scope>
</reference>
<proteinExistence type="predicted"/>
<protein>
    <submittedName>
        <fullName evidence="1">Uncharacterized protein</fullName>
    </submittedName>
</protein>
<sequence length="50" mass="5231">MVVKPSGSSLGCLIFLGLFLVFPTANYVWSSGLPLSSVPELIAVLALLPL</sequence>
<name>A0A381U2L0_9ZZZZ</name>